<dbReference type="Proteomes" id="UP000642571">
    <property type="component" value="Unassembled WGS sequence"/>
</dbReference>
<dbReference type="RefSeq" id="WP_188655210.1">
    <property type="nucleotide sequence ID" value="NZ_BMIN01000015.1"/>
</dbReference>
<keyword evidence="1" id="KW-0472">Membrane</keyword>
<name>A0ABQ1QBN0_9BACI</name>
<keyword evidence="1" id="KW-1133">Transmembrane helix</keyword>
<evidence type="ECO:0000313" key="3">
    <source>
        <dbReference type="Proteomes" id="UP000642571"/>
    </source>
</evidence>
<protein>
    <submittedName>
        <fullName evidence="2">Uncharacterized protein</fullName>
    </submittedName>
</protein>
<keyword evidence="1" id="KW-0812">Transmembrane</keyword>
<organism evidence="2 3">
    <name type="scientific">Pontibacillus salipaludis</name>
    <dbReference type="NCBI Taxonomy" id="1697394"/>
    <lineage>
        <taxon>Bacteria</taxon>
        <taxon>Bacillati</taxon>
        <taxon>Bacillota</taxon>
        <taxon>Bacilli</taxon>
        <taxon>Bacillales</taxon>
        <taxon>Bacillaceae</taxon>
        <taxon>Pontibacillus</taxon>
    </lineage>
</organism>
<accession>A0ABQ1QBN0</accession>
<proteinExistence type="predicted"/>
<gene>
    <name evidence="2" type="ORF">GCM10011389_30410</name>
</gene>
<keyword evidence="3" id="KW-1185">Reference proteome</keyword>
<feature type="transmembrane region" description="Helical" evidence="1">
    <location>
        <begin position="7"/>
        <end position="26"/>
    </location>
</feature>
<comment type="caution">
    <text evidence="2">The sequence shown here is derived from an EMBL/GenBank/DDBJ whole genome shotgun (WGS) entry which is preliminary data.</text>
</comment>
<dbReference type="EMBL" id="BMIN01000015">
    <property type="protein sequence ID" value="GGD20643.1"/>
    <property type="molecule type" value="Genomic_DNA"/>
</dbReference>
<reference evidence="3" key="1">
    <citation type="journal article" date="2019" name="Int. J. Syst. Evol. Microbiol.">
        <title>The Global Catalogue of Microorganisms (GCM) 10K type strain sequencing project: providing services to taxonomists for standard genome sequencing and annotation.</title>
        <authorList>
            <consortium name="The Broad Institute Genomics Platform"/>
            <consortium name="The Broad Institute Genome Sequencing Center for Infectious Disease"/>
            <person name="Wu L."/>
            <person name="Ma J."/>
        </authorList>
    </citation>
    <scope>NUCLEOTIDE SEQUENCE [LARGE SCALE GENOMIC DNA]</scope>
    <source>
        <strain evidence="3">CGMCC 1.15353</strain>
    </source>
</reference>
<evidence type="ECO:0000313" key="2">
    <source>
        <dbReference type="EMBL" id="GGD20643.1"/>
    </source>
</evidence>
<evidence type="ECO:0000256" key="1">
    <source>
        <dbReference type="SAM" id="Phobius"/>
    </source>
</evidence>
<sequence>MSKRPLMVLIVLVLISIAAWVVWYFYPTPVQQALCETQFTQLVKERTAEAYVEHMVNSNEQTNI</sequence>